<evidence type="ECO:0000313" key="3">
    <source>
        <dbReference type="Proteomes" id="UP000663572"/>
    </source>
</evidence>
<dbReference type="GeneID" id="80005359"/>
<sequence length="142" mass="15542">MPAQTIVTKKKPAAAATPTDRKPKATAAKAATTPIIDIEDEDEPIPVRLVGVDYTAHRPKAMLAVRLGERIQQVDMEDMDQVVEQFGSFLRLTFGTEVAAAILARLEDEDDRLDVHHLLKFVERITEVVGGRPSTSPPASDN</sequence>
<gene>
    <name evidence="2" type="primary">34</name>
    <name evidence="2" type="ORF">SEA_NOODLELYBOI_34</name>
</gene>
<reference evidence="2 3" key="1">
    <citation type="submission" date="2021-02" db="EMBL/GenBank/DDBJ databases">
        <authorList>
            <person name="Spillers E.G."/>
            <person name="Alcide R.S."/>
            <person name="Curry C."/>
            <person name="Dettmann N.M."/>
            <person name="Dollins A.L."/>
            <person name="Emmanuel A.S."/>
            <person name="Freeman D.J."/>
            <person name="Gulledge T.D."/>
            <person name="Headley L."/>
            <person name="Jones J.M."/>
            <person name="Laguerre R."/>
            <person name="McDonald K.O."/>
            <person name="McNabb M.E."/>
            <person name="Mott J.A."/>
            <person name="Noel J.C."/>
            <person name="Perpignan M.Y."/>
            <person name="Pierce A.S."/>
            <person name="Prestidge L.S."/>
            <person name="Romans S.B."/>
            <person name="Souffrant A."/>
            <person name="Spencer-Rogers D.M."/>
            <person name="Vil W."/>
            <person name="Weatherford H.N."/>
            <person name="Wheeler C.D."/>
            <person name="Whistance S.R."/>
            <person name="Young A.R."/>
            <person name="Sconiers W.B."/>
            <person name="Coleman S.T."/>
            <person name="Merkhofer E.C."/>
            <person name="Garlena R.A."/>
            <person name="Russell D.A."/>
            <person name="Pope W.H."/>
            <person name="Jacobs-Sera D."/>
            <person name="Hatfull G.F."/>
        </authorList>
    </citation>
    <scope>NUCLEOTIDE SEQUENCE [LARGE SCALE GENOMIC DNA]</scope>
</reference>
<feature type="region of interest" description="Disordered" evidence="1">
    <location>
        <begin position="1"/>
        <end position="29"/>
    </location>
</feature>
<organism evidence="2 3">
    <name type="scientific">Microbacterium phage NoodlelyBoi</name>
    <dbReference type="NCBI Taxonomy" id="2813165"/>
    <lineage>
        <taxon>Viruses</taxon>
        <taxon>Duplodnaviria</taxon>
        <taxon>Heunggongvirae</taxon>
        <taxon>Uroviricota</taxon>
        <taxon>Caudoviricetes</taxon>
        <taxon>Hodgkinviridae</taxon>
        <taxon>Quhwahvirus</taxon>
        <taxon>Quhwahvirus noodelyboi</taxon>
    </lineage>
</organism>
<dbReference type="Proteomes" id="UP000663572">
    <property type="component" value="Segment"/>
</dbReference>
<evidence type="ECO:0000256" key="1">
    <source>
        <dbReference type="SAM" id="MobiDB-lite"/>
    </source>
</evidence>
<dbReference type="RefSeq" id="YP_010751688.1">
    <property type="nucleotide sequence ID" value="NC_073372.1"/>
</dbReference>
<dbReference type="EMBL" id="MW578837">
    <property type="protein sequence ID" value="QSM01229.1"/>
    <property type="molecule type" value="Genomic_DNA"/>
</dbReference>
<evidence type="ECO:0000313" key="2">
    <source>
        <dbReference type="EMBL" id="QSM01229.1"/>
    </source>
</evidence>
<proteinExistence type="predicted"/>
<dbReference type="KEGG" id="vg:80005359"/>
<accession>A0A899IQS5</accession>
<keyword evidence="3" id="KW-1185">Reference proteome</keyword>
<name>A0A899IQS5_9CAUD</name>
<protein>
    <submittedName>
        <fullName evidence="2">Tail assembly chaperone</fullName>
    </submittedName>
</protein>